<dbReference type="Gene3D" id="3.40.50.1110">
    <property type="entry name" value="SGNH hydrolase"/>
    <property type="match status" value="1"/>
</dbReference>
<dbReference type="PANTHER" id="PTHR30383:SF27">
    <property type="entry name" value="SPORE GERMINATION LIPASE LIPC"/>
    <property type="match status" value="1"/>
</dbReference>
<feature type="domain" description="SGNH hydrolase-type esterase" evidence="1">
    <location>
        <begin position="61"/>
        <end position="250"/>
    </location>
</feature>
<evidence type="ECO:0000313" key="2">
    <source>
        <dbReference type="EMBL" id="WVX81793.1"/>
    </source>
</evidence>
<name>A0ABZ2CE47_9BACI</name>
<dbReference type="SUPFAM" id="SSF52266">
    <property type="entry name" value="SGNH hydrolase"/>
    <property type="match status" value="1"/>
</dbReference>
<dbReference type="GO" id="GO:0016787">
    <property type="term" value="F:hydrolase activity"/>
    <property type="evidence" value="ECO:0007669"/>
    <property type="project" value="UniProtKB-KW"/>
</dbReference>
<accession>A0ABZ2CE47</accession>
<dbReference type="InterPro" id="IPR051532">
    <property type="entry name" value="Ester_Hydrolysis_Enzymes"/>
</dbReference>
<evidence type="ECO:0000259" key="1">
    <source>
        <dbReference type="Pfam" id="PF13472"/>
    </source>
</evidence>
<gene>
    <name evidence="2" type="ORF">R4Z09_01740</name>
</gene>
<organism evidence="2 3">
    <name type="scientific">Niallia oryzisoli</name>
    <dbReference type="NCBI Taxonomy" id="1737571"/>
    <lineage>
        <taxon>Bacteria</taxon>
        <taxon>Bacillati</taxon>
        <taxon>Bacillota</taxon>
        <taxon>Bacilli</taxon>
        <taxon>Bacillales</taxon>
        <taxon>Bacillaceae</taxon>
        <taxon>Niallia</taxon>
    </lineage>
</organism>
<dbReference type="EMBL" id="CP137640">
    <property type="protein sequence ID" value="WVX81793.1"/>
    <property type="molecule type" value="Genomic_DNA"/>
</dbReference>
<dbReference type="InterPro" id="IPR036514">
    <property type="entry name" value="SGNH_hydro_sf"/>
</dbReference>
<dbReference type="PANTHER" id="PTHR30383">
    <property type="entry name" value="THIOESTERASE 1/PROTEASE 1/LYSOPHOSPHOLIPASE L1"/>
    <property type="match status" value="1"/>
</dbReference>
<dbReference type="InterPro" id="IPR013830">
    <property type="entry name" value="SGNH_hydro"/>
</dbReference>
<keyword evidence="3" id="KW-1185">Reference proteome</keyword>
<proteinExistence type="predicted"/>
<keyword evidence="2" id="KW-0378">Hydrolase</keyword>
<dbReference type="RefSeq" id="WP_338450703.1">
    <property type="nucleotide sequence ID" value="NZ_CP137640.1"/>
</dbReference>
<sequence>MKKNTARITTVIASLLSLLWLFGFAWSIEDFYNGKAETIETKPVETEKEADVTAKDLTVVALGDSLTRGTGDDAGMGYVGLVTEELKERLSPQKIQMYNLGINGQTSTDLLQQLGQQNIGRQIQEADVILMTIGGNDLFQQGETLIDLNLEKVQGLQQTFITNLQQIFTTIRQQNPQATIFILGLYNPFIDLDESDATNSVVRGWNYATETVTGQFEKIVFVPTFDLFQMSVNEYLYSDKFHPNHAGYQLISDRLAPLINWEKETRAND</sequence>
<dbReference type="Proteomes" id="UP001357223">
    <property type="component" value="Chromosome"/>
</dbReference>
<reference evidence="2 3" key="1">
    <citation type="submission" date="2023-10" db="EMBL/GenBank/DDBJ databases">
        <title>Niallia locisalis sp.nov. isolated from a salt pond sample.</title>
        <authorList>
            <person name="Li X.-J."/>
            <person name="Dong L."/>
        </authorList>
    </citation>
    <scope>NUCLEOTIDE SEQUENCE [LARGE SCALE GENOMIC DNA]</scope>
    <source>
        <strain evidence="2 3">DSM 29761</strain>
    </source>
</reference>
<dbReference type="Pfam" id="PF13472">
    <property type="entry name" value="Lipase_GDSL_2"/>
    <property type="match status" value="1"/>
</dbReference>
<dbReference type="CDD" id="cd04506">
    <property type="entry name" value="SGNH_hydrolase_YpmR_like"/>
    <property type="match status" value="1"/>
</dbReference>
<evidence type="ECO:0000313" key="3">
    <source>
        <dbReference type="Proteomes" id="UP001357223"/>
    </source>
</evidence>
<protein>
    <submittedName>
        <fullName evidence="2">SGNH/GDSL hydrolase family protein</fullName>
    </submittedName>
</protein>